<dbReference type="InterPro" id="IPR050612">
    <property type="entry name" value="Prok_Mopterin_Oxidored"/>
</dbReference>
<dbReference type="InterPro" id="IPR009010">
    <property type="entry name" value="Asp_de-COase-like_dom_sf"/>
</dbReference>
<evidence type="ECO:0000256" key="6">
    <source>
        <dbReference type="ARBA" id="ARBA00023004"/>
    </source>
</evidence>
<reference evidence="9" key="1">
    <citation type="submission" date="2019-02" db="EMBL/GenBank/DDBJ databases">
        <authorList>
            <person name="Li S.-H."/>
        </authorList>
    </citation>
    <scope>NUCLEOTIDE SEQUENCE</scope>
    <source>
        <strain evidence="9">IMCC8485</strain>
    </source>
</reference>
<dbReference type="Gene3D" id="3.40.228.10">
    <property type="entry name" value="Dimethylsulfoxide Reductase, domain 2"/>
    <property type="match status" value="1"/>
</dbReference>
<keyword evidence="6" id="KW-0408">Iron</keyword>
<feature type="domain" description="4Fe-4S Mo/W bis-MGD-type" evidence="8">
    <location>
        <begin position="3"/>
        <end position="62"/>
    </location>
</feature>
<keyword evidence="10" id="KW-1185">Reference proteome</keyword>
<dbReference type="PROSITE" id="PS00932">
    <property type="entry name" value="MOLYBDOPTERIN_PROK_3"/>
    <property type="match status" value="1"/>
</dbReference>
<evidence type="ECO:0000259" key="8">
    <source>
        <dbReference type="PROSITE" id="PS51669"/>
    </source>
</evidence>
<dbReference type="EMBL" id="SHNP01000002">
    <property type="protein sequence ID" value="MCX2972942.1"/>
    <property type="molecule type" value="Genomic_DNA"/>
</dbReference>
<evidence type="ECO:0000256" key="2">
    <source>
        <dbReference type="ARBA" id="ARBA00010312"/>
    </source>
</evidence>
<proteinExistence type="inferred from homology"/>
<dbReference type="InterPro" id="IPR006655">
    <property type="entry name" value="Mopterin_OxRdtase_prok_CS"/>
</dbReference>
<keyword evidence="5" id="KW-0560">Oxidoreductase</keyword>
<gene>
    <name evidence="9" type="ORF">EYC87_04990</name>
</gene>
<dbReference type="Proteomes" id="UP001143307">
    <property type="component" value="Unassembled WGS sequence"/>
</dbReference>
<evidence type="ECO:0000256" key="3">
    <source>
        <dbReference type="ARBA" id="ARBA00022505"/>
    </source>
</evidence>
<comment type="similarity">
    <text evidence="2">Belongs to the prokaryotic molybdopterin-containing oxidoreductase family.</text>
</comment>
<dbReference type="SUPFAM" id="SSF50692">
    <property type="entry name" value="ADC-like"/>
    <property type="match status" value="1"/>
</dbReference>
<comment type="cofactor">
    <cofactor evidence="1">
        <name>Mo-bis(molybdopterin guanine dinucleotide)</name>
        <dbReference type="ChEBI" id="CHEBI:60539"/>
    </cofactor>
</comment>
<name>A0ABT3SSH3_9GAMM</name>
<dbReference type="InterPro" id="IPR006963">
    <property type="entry name" value="Mopterin_OxRdtase_4Fe-4S_dom"/>
</dbReference>
<dbReference type="PROSITE" id="PS51669">
    <property type="entry name" value="4FE4S_MOW_BIS_MGD"/>
    <property type="match status" value="1"/>
</dbReference>
<evidence type="ECO:0000256" key="1">
    <source>
        <dbReference type="ARBA" id="ARBA00001942"/>
    </source>
</evidence>
<dbReference type="Gene3D" id="2.40.40.20">
    <property type="match status" value="1"/>
</dbReference>
<evidence type="ECO:0000313" key="10">
    <source>
        <dbReference type="Proteomes" id="UP001143307"/>
    </source>
</evidence>
<accession>A0ABT3SSH3</accession>
<dbReference type="InterPro" id="IPR006656">
    <property type="entry name" value="Mopterin_OxRdtase"/>
</dbReference>
<dbReference type="RefSeq" id="WP_279251908.1">
    <property type="nucleotide sequence ID" value="NZ_SHNP01000002.1"/>
</dbReference>
<protein>
    <submittedName>
        <fullName evidence="9">Formate dehydrogenase</fullName>
    </submittedName>
</protein>
<evidence type="ECO:0000256" key="7">
    <source>
        <dbReference type="ARBA" id="ARBA00023014"/>
    </source>
</evidence>
<dbReference type="PANTHER" id="PTHR43742:SF6">
    <property type="entry name" value="OXIDOREDUCTASE YYAE-RELATED"/>
    <property type="match status" value="1"/>
</dbReference>
<dbReference type="SMART" id="SM00926">
    <property type="entry name" value="Molybdop_Fe4S4"/>
    <property type="match status" value="1"/>
</dbReference>
<dbReference type="Gene3D" id="3.40.50.740">
    <property type="match status" value="2"/>
</dbReference>
<dbReference type="Gene3D" id="2.20.25.90">
    <property type="entry name" value="ADC-like domains"/>
    <property type="match status" value="1"/>
</dbReference>
<dbReference type="Pfam" id="PF00384">
    <property type="entry name" value="Molybdopterin"/>
    <property type="match status" value="1"/>
</dbReference>
<sequence length="737" mass="80777">MNGSTVDTVSTFCRVCEPLCGVLATVENGRITKIGPNPDHLSSRGHFCKKASKMVDVTYDPDRILHPMKRTGEPGEFTRISWEQAFNEICTSLKNTKSNFGKEAVAFYRGNPAVFSSANALVMDSFCKALGIKWRYDVDAEDGKAVKAALILMYGSMGGFTVPDLWHTDYVLIVGANPLVSHGSTISEPRVAMALKDIRKRGGQVVVIDPRRTETAKGNTHIPIQAGSDAYLISALIYEVIEQAWVDINFVESHTSGYEALKQAVTGCTPEWAETHSGIPASTIREIARDFATNKRACIHYRLGTSITRFGTLTTLLINCLIVVTGHLGREGGNKFGAGIIDAAKFGGNSIGENPGRASGLPDVGGTLPSLSMINDIETPGPEQVKTLLMIAANPCLTSTGAGPKMDAAMQKLDLFVSLDLYMNETNRFADYILPSAGMYEREDIPLLGFMEMLRPTLFATEAVIPKQGESREDWEILDEICRRLGHGSTLPFRPLRILAKMGLRAKPRHLMDLMIRTSSVGDKYGLKPGGLNLKKLQTQYPNGFVLHEQLPDSDIAKKLQTPDKKVHLGTPELCAEMERLKNDDFYLNDEYPLRMIGMREKLTHNSWMHNVLSPEIASYKHTARIHPEDARARNIQNGDMVQICSPYGKLEVEAKLTDTMNRGNLALPHGWGHQGGWENANARGGVNSNIIASDNPADMDKISGNAALNGIPVQLSKASPTQKVLTDKNSEVNKNG</sequence>
<evidence type="ECO:0000313" key="9">
    <source>
        <dbReference type="EMBL" id="MCX2972942.1"/>
    </source>
</evidence>
<keyword evidence="7" id="KW-0411">Iron-sulfur</keyword>
<dbReference type="Pfam" id="PF01568">
    <property type="entry name" value="Molydop_binding"/>
    <property type="match status" value="1"/>
</dbReference>
<organism evidence="9 10">
    <name type="scientific">Candidatus Seongchinamella marina</name>
    <dbReference type="NCBI Taxonomy" id="2518990"/>
    <lineage>
        <taxon>Bacteria</taxon>
        <taxon>Pseudomonadati</taxon>
        <taxon>Pseudomonadota</taxon>
        <taxon>Gammaproteobacteria</taxon>
        <taxon>Cellvibrionales</taxon>
        <taxon>Halieaceae</taxon>
        <taxon>Seongchinamella</taxon>
    </lineage>
</organism>
<keyword evidence="3" id="KW-0500">Molybdenum</keyword>
<dbReference type="PANTHER" id="PTHR43742">
    <property type="entry name" value="TRIMETHYLAMINE-N-OXIDE REDUCTASE"/>
    <property type="match status" value="1"/>
</dbReference>
<keyword evidence="4" id="KW-0479">Metal-binding</keyword>
<dbReference type="InterPro" id="IPR006657">
    <property type="entry name" value="MoPterin_dinucl-bd_dom"/>
</dbReference>
<dbReference type="Pfam" id="PF04879">
    <property type="entry name" value="Molybdop_Fe4S4"/>
    <property type="match status" value="1"/>
</dbReference>
<evidence type="ECO:0000256" key="5">
    <source>
        <dbReference type="ARBA" id="ARBA00023002"/>
    </source>
</evidence>
<comment type="caution">
    <text evidence="9">The sequence shown here is derived from an EMBL/GenBank/DDBJ whole genome shotgun (WGS) entry which is preliminary data.</text>
</comment>
<dbReference type="SUPFAM" id="SSF53706">
    <property type="entry name" value="Formate dehydrogenase/DMSO reductase, domains 1-3"/>
    <property type="match status" value="1"/>
</dbReference>
<evidence type="ECO:0000256" key="4">
    <source>
        <dbReference type="ARBA" id="ARBA00022723"/>
    </source>
</evidence>